<dbReference type="RefSeq" id="WP_097277354.1">
    <property type="nucleotide sequence ID" value="NZ_OCNJ01000001.1"/>
</dbReference>
<dbReference type="EMBL" id="OCNJ01000001">
    <property type="protein sequence ID" value="SOD90185.1"/>
    <property type="molecule type" value="Genomic_DNA"/>
</dbReference>
<dbReference type="Proteomes" id="UP000219621">
    <property type="component" value="Unassembled WGS sequence"/>
</dbReference>
<proteinExistence type="predicted"/>
<dbReference type="AlphaFoldDB" id="A0A286G3V1"/>
<name>A0A286G3V1_9PROT</name>
<accession>A0A286G3V1</accession>
<evidence type="ECO:0000313" key="2">
    <source>
        <dbReference type="Proteomes" id="UP000219621"/>
    </source>
</evidence>
<evidence type="ECO:0000313" key="1">
    <source>
        <dbReference type="EMBL" id="SOD90185.1"/>
    </source>
</evidence>
<reference evidence="1 2" key="1">
    <citation type="submission" date="2017-09" db="EMBL/GenBank/DDBJ databases">
        <authorList>
            <person name="Ehlers B."/>
            <person name="Leendertz F.H."/>
        </authorList>
    </citation>
    <scope>NUCLEOTIDE SEQUENCE [LARGE SCALE GENOMIC DNA]</scope>
    <source>
        <strain evidence="1 2">USBA 140</strain>
    </source>
</reference>
<keyword evidence="2" id="KW-1185">Reference proteome</keyword>
<gene>
    <name evidence="1" type="ORF">SAMN05421508_101468</name>
</gene>
<protein>
    <submittedName>
        <fullName evidence="1">Uncharacterized protein</fullName>
    </submittedName>
</protein>
<organism evidence="1 2">
    <name type="scientific">Caenispirillum bisanense</name>
    <dbReference type="NCBI Taxonomy" id="414052"/>
    <lineage>
        <taxon>Bacteria</taxon>
        <taxon>Pseudomonadati</taxon>
        <taxon>Pseudomonadota</taxon>
        <taxon>Alphaproteobacteria</taxon>
        <taxon>Rhodospirillales</taxon>
        <taxon>Novispirillaceae</taxon>
        <taxon>Caenispirillum</taxon>
    </lineage>
</organism>
<sequence>MYLSIVPGARTGYAVGTSEAALHGEYCPPPQTGAAYWIRCEAVARWLDRVAPAPAAVTAVALGPCLDDAAAALVAEVVEEWCDENGVPLVRGCFEAADGEAVAPGDAALRGLHRAQERAATAAAAFHPAALLAVASAVQGAARRPGVGA</sequence>